<gene>
    <name evidence="1" type="ORF">L6452_16973</name>
</gene>
<reference evidence="2" key="1">
    <citation type="journal article" date="2022" name="Mol. Ecol. Resour.">
        <title>The genomes of chicory, endive, great burdock and yacon provide insights into Asteraceae palaeo-polyploidization history and plant inulin production.</title>
        <authorList>
            <person name="Fan W."/>
            <person name="Wang S."/>
            <person name="Wang H."/>
            <person name="Wang A."/>
            <person name="Jiang F."/>
            <person name="Liu H."/>
            <person name="Zhao H."/>
            <person name="Xu D."/>
            <person name="Zhang Y."/>
        </authorList>
    </citation>
    <scope>NUCLEOTIDE SEQUENCE [LARGE SCALE GENOMIC DNA]</scope>
    <source>
        <strain evidence="2">cv. Niubang</strain>
    </source>
</reference>
<accession>A0ACB9C231</accession>
<protein>
    <submittedName>
        <fullName evidence="1">Uncharacterized protein</fullName>
    </submittedName>
</protein>
<organism evidence="1 2">
    <name type="scientific">Arctium lappa</name>
    <name type="common">Greater burdock</name>
    <name type="synonym">Lappa major</name>
    <dbReference type="NCBI Taxonomy" id="4217"/>
    <lineage>
        <taxon>Eukaryota</taxon>
        <taxon>Viridiplantae</taxon>
        <taxon>Streptophyta</taxon>
        <taxon>Embryophyta</taxon>
        <taxon>Tracheophyta</taxon>
        <taxon>Spermatophyta</taxon>
        <taxon>Magnoliopsida</taxon>
        <taxon>eudicotyledons</taxon>
        <taxon>Gunneridae</taxon>
        <taxon>Pentapetalae</taxon>
        <taxon>asterids</taxon>
        <taxon>campanulids</taxon>
        <taxon>Asterales</taxon>
        <taxon>Asteraceae</taxon>
        <taxon>Carduoideae</taxon>
        <taxon>Cardueae</taxon>
        <taxon>Arctiinae</taxon>
        <taxon>Arctium</taxon>
    </lineage>
</organism>
<proteinExistence type="predicted"/>
<dbReference type="Proteomes" id="UP001055879">
    <property type="component" value="Linkage Group LG05"/>
</dbReference>
<name>A0ACB9C231_ARCLA</name>
<dbReference type="EMBL" id="CM042051">
    <property type="protein sequence ID" value="KAI3728339.1"/>
    <property type="molecule type" value="Genomic_DNA"/>
</dbReference>
<evidence type="ECO:0000313" key="1">
    <source>
        <dbReference type="EMBL" id="KAI3728339.1"/>
    </source>
</evidence>
<evidence type="ECO:0000313" key="2">
    <source>
        <dbReference type="Proteomes" id="UP001055879"/>
    </source>
</evidence>
<keyword evidence="2" id="KW-1185">Reference proteome</keyword>
<sequence length="589" mass="65870">MKFMKLGSRPDAFYTANGVRSISSEVRSDLIIQVNETRYLLHKFPLLSKCLKLQRLCSENPESSQLQFLQLPDFPGGSEAFELCAKFCYEITITIGSYNIVSARCAANYLQMTEDFEKGNLVHKLEVFFNSCVLNGWKDCIVTLQTTKRFQSWSEELGITSRCIEAVVSKVRSNPSKVSLSHNHLSQNGDKEDINGSKGWWGEDLSELRMDLYRRIMTSLKSGGKVPANLVGDALKIYTSKWLPKISRNLEMGSGSDSDPSNSNSRMLLESIIMLLPMERNAVSCSFLLKLLKAANILQASSSSRMELARRVASQLDEAKVCDLMIPSISNDSDTIYDLDIVLNIVEQFMLQKQGQQHISLEKRLELDDNGDCDFEERCRSSSELNIRMIKVGRLVDGYLQEIGRDVNVPSSKFIALIEAVPQLARVNHDDLYKAIDIYLKSHPDLNKSERKHLCRSLDCKKLSMEACMHAAQNELLPLRVVVQVLFFEQARAAMADGHLTALPSHIKALLAAKGGAPSPPGSLTTLQAENRWVKSRNPSVSSGRTKPAVDDEDSSSNVKQICSIATRPKRMLFSKLLSMNANNSQNDN</sequence>
<comment type="caution">
    <text evidence="1">The sequence shown here is derived from an EMBL/GenBank/DDBJ whole genome shotgun (WGS) entry which is preliminary data.</text>
</comment>
<reference evidence="1 2" key="2">
    <citation type="journal article" date="2022" name="Mol. Ecol. Resour.">
        <title>The genomes of chicory, endive, great burdock and yacon provide insights into Asteraceae paleo-polyploidization history and plant inulin production.</title>
        <authorList>
            <person name="Fan W."/>
            <person name="Wang S."/>
            <person name="Wang H."/>
            <person name="Wang A."/>
            <person name="Jiang F."/>
            <person name="Liu H."/>
            <person name="Zhao H."/>
            <person name="Xu D."/>
            <person name="Zhang Y."/>
        </authorList>
    </citation>
    <scope>NUCLEOTIDE SEQUENCE [LARGE SCALE GENOMIC DNA]</scope>
    <source>
        <strain evidence="2">cv. Niubang</strain>
    </source>
</reference>